<keyword evidence="1" id="KW-0456">Lyase</keyword>
<reference evidence="1 2" key="1">
    <citation type="submission" date="2019-06" db="EMBL/GenBank/DDBJ databases">
        <title>Amycolatopsis alkalitolerans sp. nov., isolated from Gastrodia elata Blume.</title>
        <authorList>
            <person name="Narsing Rao M.P."/>
            <person name="Li W.J."/>
        </authorList>
    </citation>
    <scope>NUCLEOTIDE SEQUENCE [LARGE SCALE GENOMIC DNA]</scope>
    <source>
        <strain evidence="1 2">SYSUP0005</strain>
    </source>
</reference>
<evidence type="ECO:0000313" key="2">
    <source>
        <dbReference type="Proteomes" id="UP000305546"/>
    </source>
</evidence>
<dbReference type="GO" id="GO:0016829">
    <property type="term" value="F:lyase activity"/>
    <property type="evidence" value="ECO:0007669"/>
    <property type="project" value="UniProtKB-KW"/>
</dbReference>
<dbReference type="Proteomes" id="UP000305546">
    <property type="component" value="Unassembled WGS sequence"/>
</dbReference>
<accession>A0A5C4LXR1</accession>
<sequence length="86" mass="9326">MWHVPDCPLLDQVREALGECLRHSGLDIAVREREGGYPSPTLVIDGVDVATGAPPVPGVYCRLDLPTHEQIHAALNGEDRRGMTLA</sequence>
<dbReference type="AlphaFoldDB" id="A0A5C4LXR1"/>
<comment type="caution">
    <text evidence="1">The sequence shown here is derived from an EMBL/GenBank/DDBJ whole genome shotgun (WGS) entry which is preliminary data.</text>
</comment>
<proteinExistence type="predicted"/>
<protein>
    <submittedName>
        <fullName evidence="1">Alkylmercury lyase</fullName>
    </submittedName>
</protein>
<organism evidence="1 2">
    <name type="scientific">Amycolatopsis alkalitolerans</name>
    <dbReference type="NCBI Taxonomy" id="2547244"/>
    <lineage>
        <taxon>Bacteria</taxon>
        <taxon>Bacillati</taxon>
        <taxon>Actinomycetota</taxon>
        <taxon>Actinomycetes</taxon>
        <taxon>Pseudonocardiales</taxon>
        <taxon>Pseudonocardiaceae</taxon>
        <taxon>Amycolatopsis</taxon>
    </lineage>
</organism>
<evidence type="ECO:0000313" key="1">
    <source>
        <dbReference type="EMBL" id="TNC24224.1"/>
    </source>
</evidence>
<keyword evidence="2" id="KW-1185">Reference proteome</keyword>
<name>A0A5C4LXR1_9PSEU</name>
<dbReference type="OrthoDB" id="7185309at2"/>
<dbReference type="EMBL" id="VDFW01000016">
    <property type="protein sequence ID" value="TNC24224.1"/>
    <property type="molecule type" value="Genomic_DNA"/>
</dbReference>
<gene>
    <name evidence="1" type="ORF">FG385_18970</name>
</gene>